<dbReference type="SUPFAM" id="SSF49879">
    <property type="entry name" value="SMAD/FHA domain"/>
    <property type="match status" value="2"/>
</dbReference>
<name>A0A953LZ40_9BACT</name>
<dbReference type="InterPro" id="IPR000253">
    <property type="entry name" value="FHA_dom"/>
</dbReference>
<dbReference type="SMART" id="SM00240">
    <property type="entry name" value="FHA"/>
    <property type="match status" value="2"/>
</dbReference>
<evidence type="ECO:0000313" key="2">
    <source>
        <dbReference type="EMBL" id="MBZ0155089.1"/>
    </source>
</evidence>
<feature type="domain" description="FHA" evidence="1">
    <location>
        <begin position="23"/>
        <end position="72"/>
    </location>
</feature>
<comment type="caution">
    <text evidence="2">The sequence shown here is derived from an EMBL/GenBank/DDBJ whole genome shotgun (WGS) entry which is preliminary data.</text>
</comment>
<protein>
    <submittedName>
        <fullName evidence="2">FHA domain-containing protein</fullName>
    </submittedName>
</protein>
<dbReference type="AlphaFoldDB" id="A0A953LZ40"/>
<proteinExistence type="predicted"/>
<accession>A0A953LZ40</accession>
<dbReference type="Proteomes" id="UP000705867">
    <property type="component" value="Unassembled WGS sequence"/>
</dbReference>
<dbReference type="InterPro" id="IPR008984">
    <property type="entry name" value="SMAD_FHA_dom_sf"/>
</dbReference>
<dbReference type="CDD" id="cd00060">
    <property type="entry name" value="FHA"/>
    <property type="match status" value="2"/>
</dbReference>
<sequence length="238" mass="25981">MAKVTVKFHERVLSEVPLDSGIVTIGRKPKNSIRIDNLAVSGFHAKIFREGGQFVLEDMGSLNGTFVNGAKIARHILRNGDTVLIGRHLLNFEAPEMDSPPGQAMGARSVRGDETLVIDSRVQQRMLHDMPEPGEPAPGGERQGGFTVITGSPGRPEFELRDRVTSIGKSADAGIRLKGLFAPKVAALINRRREGYFINPVGSAGVRVNGNRIAGRYDLKDGDIVEVGRLKIQFYLKE</sequence>
<dbReference type="Pfam" id="PF00498">
    <property type="entry name" value="FHA"/>
    <property type="match status" value="2"/>
</dbReference>
<dbReference type="PROSITE" id="PS50006">
    <property type="entry name" value="FHA_DOMAIN"/>
    <property type="match status" value="1"/>
</dbReference>
<gene>
    <name evidence="2" type="ORF">K8I29_02605</name>
</gene>
<reference evidence="2" key="2">
    <citation type="submission" date="2021-08" db="EMBL/GenBank/DDBJ databases">
        <authorList>
            <person name="Dalcin Martins P."/>
        </authorList>
    </citation>
    <scope>NUCLEOTIDE SEQUENCE</scope>
    <source>
        <strain evidence="2">MAG_39</strain>
    </source>
</reference>
<reference evidence="2" key="1">
    <citation type="journal article" date="2021" name="bioRxiv">
        <title>Unraveling nitrogen, sulfur and carbon metabolic pathways and microbial community transcriptional responses to substrate deprivation and toxicity stresses in a bioreactor mimicking anoxic brackish coastal sediment conditions.</title>
        <authorList>
            <person name="Martins P.D."/>
            <person name="Echeveste M.J."/>
            <person name="Arshad A."/>
            <person name="Kurth J."/>
            <person name="Ouboter H."/>
            <person name="Jetten M.S.M."/>
            <person name="Welte C.U."/>
        </authorList>
    </citation>
    <scope>NUCLEOTIDE SEQUENCE</scope>
    <source>
        <strain evidence="2">MAG_39</strain>
    </source>
</reference>
<dbReference type="InterPro" id="IPR050923">
    <property type="entry name" value="Cell_Proc_Reg/RNA_Proc"/>
</dbReference>
<evidence type="ECO:0000259" key="1">
    <source>
        <dbReference type="PROSITE" id="PS50006"/>
    </source>
</evidence>
<evidence type="ECO:0000313" key="3">
    <source>
        <dbReference type="Proteomes" id="UP000705867"/>
    </source>
</evidence>
<dbReference type="PANTHER" id="PTHR23308">
    <property type="entry name" value="NUCLEAR INHIBITOR OF PROTEIN PHOSPHATASE-1"/>
    <property type="match status" value="1"/>
</dbReference>
<dbReference type="Gene3D" id="2.60.200.20">
    <property type="match status" value="2"/>
</dbReference>
<organism evidence="2 3">
    <name type="scientific">Candidatus Nitrobium versatile</name>
    <dbReference type="NCBI Taxonomy" id="2884831"/>
    <lineage>
        <taxon>Bacteria</taxon>
        <taxon>Pseudomonadati</taxon>
        <taxon>Nitrospirota</taxon>
        <taxon>Nitrospiria</taxon>
        <taxon>Nitrospirales</taxon>
        <taxon>Nitrospiraceae</taxon>
        <taxon>Candidatus Nitrobium</taxon>
    </lineage>
</organism>
<dbReference type="EMBL" id="JAIOIV010000018">
    <property type="protein sequence ID" value="MBZ0155089.1"/>
    <property type="molecule type" value="Genomic_DNA"/>
</dbReference>